<accession>A0ABV4Y856</accession>
<feature type="compositionally biased region" description="Basic and acidic residues" evidence="1">
    <location>
        <begin position="169"/>
        <end position="181"/>
    </location>
</feature>
<dbReference type="InterPro" id="IPR046599">
    <property type="entry name" value="DUF6658"/>
</dbReference>
<evidence type="ECO:0000313" key="2">
    <source>
        <dbReference type="EMBL" id="MFB2934681.1"/>
    </source>
</evidence>
<feature type="compositionally biased region" description="Basic and acidic residues" evidence="1">
    <location>
        <begin position="220"/>
        <end position="229"/>
    </location>
</feature>
<protein>
    <submittedName>
        <fullName evidence="2">DUF6658 family protein</fullName>
    </submittedName>
</protein>
<evidence type="ECO:0000256" key="1">
    <source>
        <dbReference type="SAM" id="MobiDB-lite"/>
    </source>
</evidence>
<feature type="compositionally biased region" description="Polar residues" evidence="1">
    <location>
        <begin position="146"/>
        <end position="156"/>
    </location>
</feature>
<dbReference type="Proteomes" id="UP001576776">
    <property type="component" value="Unassembled WGS sequence"/>
</dbReference>
<keyword evidence="3" id="KW-1185">Reference proteome</keyword>
<feature type="region of interest" description="Disordered" evidence="1">
    <location>
        <begin position="37"/>
        <end position="62"/>
    </location>
</feature>
<name>A0ABV4Y856_9CYAN</name>
<organism evidence="2 3">
    <name type="scientific">Floridaenema fluviatile BLCC-F154</name>
    <dbReference type="NCBI Taxonomy" id="3153640"/>
    <lineage>
        <taxon>Bacteria</taxon>
        <taxon>Bacillati</taxon>
        <taxon>Cyanobacteriota</taxon>
        <taxon>Cyanophyceae</taxon>
        <taxon>Oscillatoriophycideae</taxon>
        <taxon>Aerosakkonematales</taxon>
        <taxon>Aerosakkonemataceae</taxon>
        <taxon>Floridanema</taxon>
        <taxon>Floridanema fluviatile</taxon>
    </lineage>
</organism>
<dbReference type="EMBL" id="JBHFNS010000019">
    <property type="protein sequence ID" value="MFB2934681.1"/>
    <property type="molecule type" value="Genomic_DNA"/>
</dbReference>
<comment type="caution">
    <text evidence="2">The sequence shown here is derived from an EMBL/GenBank/DDBJ whole genome shotgun (WGS) entry which is preliminary data.</text>
</comment>
<proteinExistence type="predicted"/>
<reference evidence="2 3" key="1">
    <citation type="submission" date="2024-09" db="EMBL/GenBank/DDBJ databases">
        <title>Floridaenema gen nov. (Aerosakkonemataceae, Aerosakkonematales ord. nov., Cyanobacteria) from benthic tropical and subtropical fresh waters, with the description of four new species.</title>
        <authorList>
            <person name="Moretto J.A."/>
            <person name="Berthold D.E."/>
            <person name="Lefler F.W."/>
            <person name="Huang I.-S."/>
            <person name="Laughinghouse H. IV."/>
        </authorList>
    </citation>
    <scope>NUCLEOTIDE SEQUENCE [LARGE SCALE GENOMIC DNA]</scope>
    <source>
        <strain evidence="2 3">BLCC-F154</strain>
    </source>
</reference>
<dbReference type="RefSeq" id="WP_413256207.1">
    <property type="nucleotide sequence ID" value="NZ_JBHFNS010000019.1"/>
</dbReference>
<evidence type="ECO:0000313" key="3">
    <source>
        <dbReference type="Proteomes" id="UP001576776"/>
    </source>
</evidence>
<feature type="region of interest" description="Disordered" evidence="1">
    <location>
        <begin position="107"/>
        <end position="229"/>
    </location>
</feature>
<sequence length="229" mass="24719">MNKIISLLNPTRLLRILTVFLAGVVLIVTTACSDNPAKALDKNARPEVPSNAVSSPYRGGMNSYSDVDPRANTSAANSKANDIVRKAEGNIQKGADSFDQYAENYRKGTPLNERVENLTEDVGESAKNTAKGVTRGTQRGVENLKENTQNAAQSAPNVLDNAKQNARNATRDTARATDKMTDSLQESSKNLANSAKKNAEETAGYLKSKADQALDSSQRAFDRNSVRVD</sequence>
<dbReference type="Gene3D" id="1.20.120.20">
    <property type="entry name" value="Apolipoprotein"/>
    <property type="match status" value="1"/>
</dbReference>
<dbReference type="Pfam" id="PF20363">
    <property type="entry name" value="DUF6658"/>
    <property type="match status" value="1"/>
</dbReference>
<gene>
    <name evidence="2" type="ORF">ACE1B6_05335</name>
</gene>
<feature type="compositionally biased region" description="Polar residues" evidence="1">
    <location>
        <begin position="182"/>
        <end position="196"/>
    </location>
</feature>
<dbReference type="PROSITE" id="PS51257">
    <property type="entry name" value="PROKAR_LIPOPROTEIN"/>
    <property type="match status" value="1"/>
</dbReference>